<keyword evidence="4" id="KW-0812">Transmembrane</keyword>
<feature type="domain" description="OmpA-like" evidence="5">
    <location>
        <begin position="435"/>
        <end position="553"/>
    </location>
</feature>
<feature type="transmembrane region" description="Helical" evidence="4">
    <location>
        <begin position="12"/>
        <end position="29"/>
    </location>
</feature>
<dbReference type="PANTHER" id="PTHR30329:SF20">
    <property type="entry name" value="EXPORTED PROTEIN"/>
    <property type="match status" value="1"/>
</dbReference>
<evidence type="ECO:0000256" key="4">
    <source>
        <dbReference type="SAM" id="Phobius"/>
    </source>
</evidence>
<evidence type="ECO:0000256" key="3">
    <source>
        <dbReference type="PROSITE-ProRule" id="PRU00473"/>
    </source>
</evidence>
<evidence type="ECO:0000256" key="1">
    <source>
        <dbReference type="ARBA" id="ARBA00004442"/>
    </source>
</evidence>
<keyword evidence="4" id="KW-1133">Transmembrane helix</keyword>
<sequence>MVAVVSGYPWRSVFVWIALLPLIWLALFSPWPVGWNGACASLIVLAALICIALATRRMRERRASTQHVLRSIDAALASLPADIKRNTPLVLTIGESGSVLSRVFDKHAVIVTEAAIWVRHDDPSRLMHLADALKRWRGGQGPDAVAWLMTADDATSAVALQAALKRWRVAIHEACRALGYRLPVCVALYGTENGQTPSDYPWFGVSGSTALEMRTTAERIAESLGAFVERAQPDDRQPRAFVAAQLEALVRWGCEAVLPPLQDTQRGAQPLTLHAFGVTAVAGQRARDSLHAQFVAARTALDMPAGAGITQRYPLPLPLIRGIAPQPARRALPGALAHAFAWLAVWFCAAAAASAWQNRALVARVTADMTRYQAIPPTQDAARVDALAAVKQDRDQLERYASMGVPPRLGLGLYRGAPLLPLANRLIASYQPPAPPPSTIELDSMSLFDSGSAKLKSGSNRALVGALEMIKGHPDKRVLIAGHTDSVGSPASNLMLSEARAAAVRDWLADASGISVTRFAIQGYGDTRPKVSNDTDAGRAQNRRVEITLVPDCRDDRGNGFTHGHPACS</sequence>
<feature type="transmembrane region" description="Helical" evidence="4">
    <location>
        <begin position="35"/>
        <end position="54"/>
    </location>
</feature>
<gene>
    <name evidence="6" type="ORF">SAMN05192539_1021111</name>
</gene>
<dbReference type="PANTHER" id="PTHR30329">
    <property type="entry name" value="STATOR ELEMENT OF FLAGELLAR MOTOR COMPLEX"/>
    <property type="match status" value="1"/>
</dbReference>
<dbReference type="InterPro" id="IPR006665">
    <property type="entry name" value="OmpA-like"/>
</dbReference>
<dbReference type="Gene3D" id="3.30.1330.60">
    <property type="entry name" value="OmpA-like domain"/>
    <property type="match status" value="1"/>
</dbReference>
<dbReference type="STRING" id="667676.SAMN05192539_1021111"/>
<keyword evidence="7" id="KW-1185">Reference proteome</keyword>
<dbReference type="GO" id="GO:0009279">
    <property type="term" value="C:cell outer membrane"/>
    <property type="evidence" value="ECO:0007669"/>
    <property type="project" value="UniProtKB-SubCell"/>
</dbReference>
<dbReference type="SUPFAM" id="SSF103088">
    <property type="entry name" value="OmpA-like"/>
    <property type="match status" value="1"/>
</dbReference>
<reference evidence="7" key="1">
    <citation type="submission" date="2016-10" db="EMBL/GenBank/DDBJ databases">
        <authorList>
            <person name="Varghese N."/>
            <person name="Submissions S."/>
        </authorList>
    </citation>
    <scope>NUCLEOTIDE SEQUENCE [LARGE SCALE GENOMIC DNA]</scope>
    <source>
        <strain evidence="7">LMG 26031</strain>
    </source>
</reference>
<dbReference type="AlphaFoldDB" id="A0A1H7CF37"/>
<dbReference type="CDD" id="cd07185">
    <property type="entry name" value="OmpA_C-like"/>
    <property type="match status" value="1"/>
</dbReference>
<dbReference type="EMBL" id="FNYE01000021">
    <property type="protein sequence ID" value="SEJ87884.1"/>
    <property type="molecule type" value="Genomic_DNA"/>
</dbReference>
<evidence type="ECO:0000313" key="7">
    <source>
        <dbReference type="Proteomes" id="UP000198866"/>
    </source>
</evidence>
<dbReference type="Proteomes" id="UP000198866">
    <property type="component" value="Unassembled WGS sequence"/>
</dbReference>
<evidence type="ECO:0000256" key="2">
    <source>
        <dbReference type="ARBA" id="ARBA00023136"/>
    </source>
</evidence>
<keyword evidence="2 3" id="KW-0472">Membrane</keyword>
<comment type="subcellular location">
    <subcellularLocation>
        <location evidence="1">Cell outer membrane</location>
    </subcellularLocation>
</comment>
<dbReference type="OrthoDB" id="345640at2"/>
<name>A0A1H7CF37_9BURK</name>
<dbReference type="PROSITE" id="PS51123">
    <property type="entry name" value="OMPA_2"/>
    <property type="match status" value="1"/>
</dbReference>
<proteinExistence type="predicted"/>
<dbReference type="RefSeq" id="WP_090869908.1">
    <property type="nucleotide sequence ID" value="NZ_FNYE01000021.1"/>
</dbReference>
<dbReference type="PRINTS" id="PR01021">
    <property type="entry name" value="OMPADOMAIN"/>
</dbReference>
<accession>A0A1H7CF37</accession>
<dbReference type="InterPro" id="IPR006664">
    <property type="entry name" value="OMP_bac"/>
</dbReference>
<evidence type="ECO:0000313" key="6">
    <source>
        <dbReference type="EMBL" id="SEJ87884.1"/>
    </source>
</evidence>
<evidence type="ECO:0000259" key="5">
    <source>
        <dbReference type="PROSITE" id="PS51123"/>
    </source>
</evidence>
<feature type="transmembrane region" description="Helical" evidence="4">
    <location>
        <begin position="335"/>
        <end position="356"/>
    </location>
</feature>
<organism evidence="6 7">
    <name type="scientific">Paraburkholderia diazotrophica</name>
    <dbReference type="NCBI Taxonomy" id="667676"/>
    <lineage>
        <taxon>Bacteria</taxon>
        <taxon>Pseudomonadati</taxon>
        <taxon>Pseudomonadota</taxon>
        <taxon>Betaproteobacteria</taxon>
        <taxon>Burkholderiales</taxon>
        <taxon>Burkholderiaceae</taxon>
        <taxon>Paraburkholderia</taxon>
    </lineage>
</organism>
<dbReference type="InterPro" id="IPR050330">
    <property type="entry name" value="Bact_OuterMem_StrucFunc"/>
</dbReference>
<dbReference type="Pfam" id="PF00691">
    <property type="entry name" value="OmpA"/>
    <property type="match status" value="1"/>
</dbReference>
<dbReference type="InterPro" id="IPR036737">
    <property type="entry name" value="OmpA-like_sf"/>
</dbReference>
<protein>
    <submittedName>
        <fullName evidence="6">Outer membrane protein OmpA</fullName>
    </submittedName>
</protein>